<dbReference type="OrthoDB" id="573373at2"/>
<evidence type="ECO:0000313" key="4">
    <source>
        <dbReference type="Proteomes" id="UP000019151"/>
    </source>
</evidence>
<feature type="signal peptide" evidence="1">
    <location>
        <begin position="1"/>
        <end position="24"/>
    </location>
</feature>
<dbReference type="Proteomes" id="UP000019151">
    <property type="component" value="Chromosome"/>
</dbReference>
<evidence type="ECO:0000259" key="2">
    <source>
        <dbReference type="Pfam" id="PF07589"/>
    </source>
</evidence>
<reference evidence="3 4" key="1">
    <citation type="journal article" date="2014" name="Genome Announc.">
        <title>Genome Sequence and Methylome of Soil Bacterium Gemmatirosa kalamazoonensis KBS708T, a Member of the Rarely Cultivated Gemmatimonadetes Phylum.</title>
        <authorList>
            <person name="Debruyn J.M."/>
            <person name="Radosevich M."/>
            <person name="Wommack K.E."/>
            <person name="Polson S.W."/>
            <person name="Hauser L.J."/>
            <person name="Fawaz M.N."/>
            <person name="Korlach J."/>
            <person name="Tsai Y.C."/>
        </authorList>
    </citation>
    <scope>NUCLEOTIDE SEQUENCE [LARGE SCALE GENOMIC DNA]</scope>
    <source>
        <strain evidence="3 4">KBS708</strain>
    </source>
</reference>
<dbReference type="STRING" id="861299.J421_1022"/>
<name>W0RBS7_9BACT</name>
<keyword evidence="4" id="KW-1185">Reference proteome</keyword>
<dbReference type="AlphaFoldDB" id="W0RBS7"/>
<dbReference type="HOGENOM" id="CLU_1141287_0_0_0"/>
<dbReference type="Pfam" id="PF07589">
    <property type="entry name" value="PEP-CTERM"/>
    <property type="match status" value="1"/>
</dbReference>
<dbReference type="PATRIC" id="fig|861299.3.peg.1036"/>
<feature type="domain" description="Ice-binding protein C-terminal" evidence="2">
    <location>
        <begin position="210"/>
        <end position="230"/>
    </location>
</feature>
<proteinExistence type="predicted"/>
<dbReference type="InParanoid" id="W0RBS7"/>
<dbReference type="EMBL" id="CP007128">
    <property type="protein sequence ID" value="AHG88559.1"/>
    <property type="molecule type" value="Genomic_DNA"/>
</dbReference>
<dbReference type="RefSeq" id="WP_025410090.1">
    <property type="nucleotide sequence ID" value="NZ_CP007128.1"/>
</dbReference>
<evidence type="ECO:0000313" key="3">
    <source>
        <dbReference type="EMBL" id="AHG88559.1"/>
    </source>
</evidence>
<evidence type="ECO:0000256" key="1">
    <source>
        <dbReference type="SAM" id="SignalP"/>
    </source>
</evidence>
<dbReference type="InterPro" id="IPR013424">
    <property type="entry name" value="Ice-binding_C"/>
</dbReference>
<sequence>MRSPRRSRLALLCGLVVAAPPAAAQIVGVPTRSGITGTTIDWATLGPDGTVVPSGTTLGVGGVQVTMTTSGGGPMSREDQAPCGQDMLDFFPCEHLLSTNLVPLTGLAPLTFTFSQPIAAFGLNLSTHGLGAFAAFLDAYRGGTFVGSTFLSPPGFSHASSDGSAPFIGLLSLGAATDFDSLVLDQTGAPPAGWFAVNGPVFAVRAAPTAVPEPGSLTLLGIGLAALAARATAARRPAPDAAG</sequence>
<keyword evidence="1" id="KW-0732">Signal</keyword>
<gene>
    <name evidence="3" type="ORF">J421_1022</name>
</gene>
<feature type="chain" id="PRO_5004794764" evidence="1">
    <location>
        <begin position="25"/>
        <end position="243"/>
    </location>
</feature>
<dbReference type="KEGG" id="gba:J421_1022"/>
<organism evidence="3 4">
    <name type="scientific">Gemmatirosa kalamazoonensis</name>
    <dbReference type="NCBI Taxonomy" id="861299"/>
    <lineage>
        <taxon>Bacteria</taxon>
        <taxon>Pseudomonadati</taxon>
        <taxon>Gemmatimonadota</taxon>
        <taxon>Gemmatimonadia</taxon>
        <taxon>Gemmatimonadales</taxon>
        <taxon>Gemmatimonadaceae</taxon>
        <taxon>Gemmatirosa</taxon>
    </lineage>
</organism>
<accession>W0RBS7</accession>
<protein>
    <submittedName>
        <fullName evidence="3">PEP motif putative anchor domain protein</fullName>
    </submittedName>
</protein>